<sequence>GDSDEASAAASGALDAIEMSLMDQGATLRYSKDVYLTFRESLLGYEFGAVDMYNSVLGEKTVENVYFTNAADDDGMYHPFMVIASHNAPAGPQFLIDVARPPGDGIEGVYEDQTITRNAVLENRLVKIPLRDYGLVSTLTDNDLSEYGTLAEDMGLTEDDWTVDNYASLSSSAIAVDGAMIYPAFSNILVYATFSAEITVSGIHVGRGMGFHYHADGHSFNGNGINLYNLGDYEGHSHPPIIGFVFDGIALFGKYESTYDSMDGYGDVLDDYNGHTHGDYGYHHHAYSTGVIQEEQNGATATYVQHFLQRGAFKGLVNDVPGLFQVTPSQFMEDEYKRYVGATGTVVVGTDNGVPSQ</sequence>
<protein>
    <recommendedName>
        <fullName evidence="2">YHYH domain-containing protein</fullName>
    </recommendedName>
</protein>
<feature type="non-terminal residue" evidence="1">
    <location>
        <position position="1"/>
    </location>
</feature>
<name>A0A382IMS5_9ZZZZ</name>
<evidence type="ECO:0000313" key="1">
    <source>
        <dbReference type="EMBL" id="SVC00960.1"/>
    </source>
</evidence>
<reference evidence="1" key="1">
    <citation type="submission" date="2018-05" db="EMBL/GenBank/DDBJ databases">
        <authorList>
            <person name="Lanie J.A."/>
            <person name="Ng W.-L."/>
            <person name="Kazmierczak K.M."/>
            <person name="Andrzejewski T.M."/>
            <person name="Davidsen T.M."/>
            <person name="Wayne K.J."/>
            <person name="Tettelin H."/>
            <person name="Glass J.I."/>
            <person name="Rusch D."/>
            <person name="Podicherti R."/>
            <person name="Tsui H.-C.T."/>
            <person name="Winkler M.E."/>
        </authorList>
    </citation>
    <scope>NUCLEOTIDE SEQUENCE</scope>
</reference>
<feature type="non-terminal residue" evidence="1">
    <location>
        <position position="357"/>
    </location>
</feature>
<evidence type="ECO:0008006" key="2">
    <source>
        <dbReference type="Google" id="ProtNLM"/>
    </source>
</evidence>
<accession>A0A382IMS5</accession>
<proteinExistence type="predicted"/>
<gene>
    <name evidence="1" type="ORF">METZ01_LOCUS253814</name>
</gene>
<dbReference type="AlphaFoldDB" id="A0A382IMS5"/>
<organism evidence="1">
    <name type="scientific">marine metagenome</name>
    <dbReference type="NCBI Taxonomy" id="408172"/>
    <lineage>
        <taxon>unclassified sequences</taxon>
        <taxon>metagenomes</taxon>
        <taxon>ecological metagenomes</taxon>
    </lineage>
</organism>
<dbReference type="EMBL" id="UINC01068374">
    <property type="protein sequence ID" value="SVC00960.1"/>
    <property type="molecule type" value="Genomic_DNA"/>
</dbReference>